<feature type="compositionally biased region" description="Polar residues" evidence="1">
    <location>
        <begin position="1"/>
        <end position="12"/>
    </location>
</feature>
<accession>A0A5J9TJQ1</accession>
<feature type="non-terminal residue" evidence="2">
    <location>
        <position position="1"/>
    </location>
</feature>
<protein>
    <submittedName>
        <fullName evidence="2">Uncharacterized protein</fullName>
    </submittedName>
</protein>
<feature type="region of interest" description="Disordered" evidence="1">
    <location>
        <begin position="80"/>
        <end position="107"/>
    </location>
</feature>
<keyword evidence="3" id="KW-1185">Reference proteome</keyword>
<feature type="compositionally biased region" description="Low complexity" evidence="1">
    <location>
        <begin position="91"/>
        <end position="105"/>
    </location>
</feature>
<feature type="region of interest" description="Disordered" evidence="1">
    <location>
        <begin position="1"/>
        <end position="21"/>
    </location>
</feature>
<dbReference type="Gramene" id="TVU11643">
    <property type="protein sequence ID" value="TVU11643"/>
    <property type="gene ID" value="EJB05_45240"/>
</dbReference>
<dbReference type="OrthoDB" id="687810at2759"/>
<reference evidence="2 3" key="1">
    <citation type="journal article" date="2019" name="Sci. Rep.">
        <title>A high-quality genome of Eragrostis curvula grass provides insights into Poaceae evolution and supports new strategies to enhance forage quality.</title>
        <authorList>
            <person name="Carballo J."/>
            <person name="Santos B.A.C.M."/>
            <person name="Zappacosta D."/>
            <person name="Garbus I."/>
            <person name="Selva J.P."/>
            <person name="Gallo C.A."/>
            <person name="Diaz A."/>
            <person name="Albertini E."/>
            <person name="Caccamo M."/>
            <person name="Echenique V."/>
        </authorList>
    </citation>
    <scope>NUCLEOTIDE SEQUENCE [LARGE SCALE GENOMIC DNA]</scope>
    <source>
        <strain evidence="3">cv. Victoria</strain>
        <tissue evidence="2">Leaf</tissue>
    </source>
</reference>
<dbReference type="EMBL" id="RWGY01000039">
    <property type="protein sequence ID" value="TVU11643.1"/>
    <property type="molecule type" value="Genomic_DNA"/>
</dbReference>
<dbReference type="AlphaFoldDB" id="A0A5J9TJQ1"/>
<organism evidence="2 3">
    <name type="scientific">Eragrostis curvula</name>
    <name type="common">weeping love grass</name>
    <dbReference type="NCBI Taxonomy" id="38414"/>
    <lineage>
        <taxon>Eukaryota</taxon>
        <taxon>Viridiplantae</taxon>
        <taxon>Streptophyta</taxon>
        <taxon>Embryophyta</taxon>
        <taxon>Tracheophyta</taxon>
        <taxon>Spermatophyta</taxon>
        <taxon>Magnoliopsida</taxon>
        <taxon>Liliopsida</taxon>
        <taxon>Poales</taxon>
        <taxon>Poaceae</taxon>
        <taxon>PACMAD clade</taxon>
        <taxon>Chloridoideae</taxon>
        <taxon>Eragrostideae</taxon>
        <taxon>Eragrostidinae</taxon>
        <taxon>Eragrostis</taxon>
    </lineage>
</organism>
<sequence>MRYRTTDPTSPTIHHGAAAGGRRSRLHLRPVFLLLAQVLLTSNPARFPRPGLRSRPARQARRVVAARRLHLLLRGQQLPASPAPVPRRLDAAASSAGATTRSRSLNDVDYEASSRSARICASVATPAGPDAEAGSSLSLCLFVREFGLPYPRKIEPPRAVELHLDPLNASERKMTCSSLPDLVQDPLLPTRPISAAGHLWAPYFTQRCPPRLMMRRLDKESGQWVEVGDAFQHGGLECAAIHGYAVVRDDTILLSMQPAHFFLAFHCSTFNWTVVATVGGSKRHEYVTIPDRGLYVEEDDTVYFLRDSTTVYAYNLCGYQDQGRHWYSMAPPTVVDHVFPFRCVGYGFLTYLGCRIMCAAWIGVPPFRYAKPEIRCNCDTLHMLITTFRVVGGNEESMREPFVRKSVHVLHSTCRRVDGLLPSMPSDCRLCFLQEYKEFSHNENAMALMEKKTENAMEPSTLLEFTEASSSRIFQVAYLEFVNESPFIDAVMLERSAIKISIKKALYIICQNHSSSTVYEISVLDGRLSCHDKTLTRHCVMDAFVCDDAHDLMERPRPWHFVCDRKPIGDEHVSIALIVGVGHKIVAISDPLDRVYYLHDGEWKHLMTCQPVDLGRKIQLSGHAVLNDESFLVSDAESCYCYLFSLDNGTRRVVRPYSEFSKSQTSYWSLRGFLSGRSVFAEGFIYTCRGGGLAAYEIFEAEDSCCIGSQIYFRMPWRNDWKTGCMCLDYLGKDVNSGAIIFCVVQGDQYYNYLRPGALAKPSVWTTTIQVKTERMPNGKQEPVAIGHLDISTSFIEQDVGSIWTTGCFAL</sequence>
<comment type="caution">
    <text evidence="2">The sequence shown here is derived from an EMBL/GenBank/DDBJ whole genome shotgun (WGS) entry which is preliminary data.</text>
</comment>
<dbReference type="Proteomes" id="UP000324897">
    <property type="component" value="Chromosome 3"/>
</dbReference>
<evidence type="ECO:0000256" key="1">
    <source>
        <dbReference type="SAM" id="MobiDB-lite"/>
    </source>
</evidence>
<gene>
    <name evidence="2" type="ORF">EJB05_45240</name>
</gene>
<evidence type="ECO:0000313" key="2">
    <source>
        <dbReference type="EMBL" id="TVU11643.1"/>
    </source>
</evidence>
<proteinExistence type="predicted"/>
<evidence type="ECO:0000313" key="3">
    <source>
        <dbReference type="Proteomes" id="UP000324897"/>
    </source>
</evidence>
<name>A0A5J9TJQ1_9POAL</name>